<dbReference type="PANTHER" id="PTHR40050">
    <property type="entry name" value="INNER SPORE COAT PROTEIN H"/>
    <property type="match status" value="1"/>
</dbReference>
<dbReference type="InterPro" id="IPR014867">
    <property type="entry name" value="Spore_coat_CotH_CotH2/3/7"/>
</dbReference>
<reference evidence="1 2" key="2">
    <citation type="submission" date="2016-08" db="EMBL/GenBank/DDBJ databases">
        <title>Pervasive Adenine N6-methylation of Active Genes in Fungi.</title>
        <authorList>
            <consortium name="DOE Joint Genome Institute"/>
            <person name="Mondo S.J."/>
            <person name="Dannebaum R.O."/>
            <person name="Kuo R.C."/>
            <person name="Labutti K."/>
            <person name="Haridas S."/>
            <person name="Kuo A."/>
            <person name="Salamov A."/>
            <person name="Ahrendt S.R."/>
            <person name="Lipzen A."/>
            <person name="Sullivan W."/>
            <person name="Andreopoulos W.B."/>
            <person name="Clum A."/>
            <person name="Lindquist E."/>
            <person name="Daum C."/>
            <person name="Ramamoorthy G.K."/>
            <person name="Gryganskyi A."/>
            <person name="Culley D."/>
            <person name="Magnuson J.K."/>
            <person name="James T.Y."/>
            <person name="O'Malley M.A."/>
            <person name="Stajich J.E."/>
            <person name="Spatafora J.W."/>
            <person name="Visel A."/>
            <person name="Grigoriev I.V."/>
        </authorList>
    </citation>
    <scope>NUCLEOTIDE SEQUENCE [LARGE SCALE GENOMIC DNA]</scope>
    <source>
        <strain evidence="1 2">S4</strain>
    </source>
</reference>
<protein>
    <submittedName>
        <fullName evidence="1">Spore coat protein coth</fullName>
    </submittedName>
</protein>
<sequence length="399" mass="47566">MKKFDKITLSLGGHSSRYYGKSGFNIKIRGKKDLYGRNHFKLRSGSRDATYLRHKIVYDIQNHLGIPSLSANFSQLYINGEYIGLYIMMDCFKTSWIEYVYSEKDTTSLYKCTGFGNIPNIQSYMDKRTCTNENEDYTDRTEYNEFIRNLETARTIEDYEKFFDVDLFITQIALEYLLGSWDHFINGGNNIFLYKPRNGNDQRWKFLLYDFDADFGQDIIDEDKFNMIYQDLFNYTMENDQELFKPEISNNLFKPHKNDSIKHPYYSFEDYALHGYLLDALIFNHQELFENKLKELITKIFNPTILFPHIDSLKEFIEPYVRLDKTLNNEGIYPGKFDRKNNIYTYEQWRDNCEFTPVKNVVETNSGSYGIKYWILAKYRYICTVLHLDCDPNYMNISQ</sequence>
<evidence type="ECO:0000313" key="1">
    <source>
        <dbReference type="EMBL" id="ORX80320.1"/>
    </source>
</evidence>
<dbReference type="Pfam" id="PF08757">
    <property type="entry name" value="CotH"/>
    <property type="match status" value="1"/>
</dbReference>
<comment type="caution">
    <text evidence="1">The sequence shown here is derived from an EMBL/GenBank/DDBJ whole genome shotgun (WGS) entry which is preliminary data.</text>
</comment>
<proteinExistence type="predicted"/>
<keyword evidence="1" id="KW-0167">Capsid protein</keyword>
<dbReference type="PANTHER" id="PTHR40050:SF1">
    <property type="entry name" value="INNER SPORE COAT PROTEIN H"/>
    <property type="match status" value="1"/>
</dbReference>
<organism evidence="1 2">
    <name type="scientific">Anaeromyces robustus</name>
    <dbReference type="NCBI Taxonomy" id="1754192"/>
    <lineage>
        <taxon>Eukaryota</taxon>
        <taxon>Fungi</taxon>
        <taxon>Fungi incertae sedis</taxon>
        <taxon>Chytridiomycota</taxon>
        <taxon>Chytridiomycota incertae sedis</taxon>
        <taxon>Neocallimastigomycetes</taxon>
        <taxon>Neocallimastigales</taxon>
        <taxon>Neocallimastigaceae</taxon>
        <taxon>Anaeromyces</taxon>
    </lineage>
</organism>
<accession>A0A1Y1X3D0</accession>
<dbReference type="OrthoDB" id="10267127at2759"/>
<keyword evidence="1" id="KW-0946">Virion</keyword>
<name>A0A1Y1X3D0_9FUNG</name>
<dbReference type="Proteomes" id="UP000193944">
    <property type="component" value="Unassembled WGS sequence"/>
</dbReference>
<evidence type="ECO:0000313" key="2">
    <source>
        <dbReference type="Proteomes" id="UP000193944"/>
    </source>
</evidence>
<gene>
    <name evidence="1" type="ORF">BCR32DRAFT_300168</name>
</gene>
<reference evidence="1 2" key="1">
    <citation type="submission" date="2016-08" db="EMBL/GenBank/DDBJ databases">
        <title>A Parts List for Fungal Cellulosomes Revealed by Comparative Genomics.</title>
        <authorList>
            <consortium name="DOE Joint Genome Institute"/>
            <person name="Haitjema C.H."/>
            <person name="Gilmore S.P."/>
            <person name="Henske J.K."/>
            <person name="Solomon K.V."/>
            <person name="De Groot R."/>
            <person name="Kuo A."/>
            <person name="Mondo S.J."/>
            <person name="Salamov A.A."/>
            <person name="Labutti K."/>
            <person name="Zhao Z."/>
            <person name="Chiniquy J."/>
            <person name="Barry K."/>
            <person name="Brewer H.M."/>
            <person name="Purvine S.O."/>
            <person name="Wright A.T."/>
            <person name="Boxma B."/>
            <person name="Van Alen T."/>
            <person name="Hackstein J.H."/>
            <person name="Baker S.E."/>
            <person name="Grigoriev I.V."/>
            <person name="O'Malley M.A."/>
        </authorList>
    </citation>
    <scope>NUCLEOTIDE SEQUENCE [LARGE SCALE GENOMIC DNA]</scope>
    <source>
        <strain evidence="1 2">S4</strain>
    </source>
</reference>
<dbReference type="AlphaFoldDB" id="A0A1Y1X3D0"/>
<keyword evidence="2" id="KW-1185">Reference proteome</keyword>
<dbReference type="EMBL" id="MCFG01000148">
    <property type="protein sequence ID" value="ORX80320.1"/>
    <property type="molecule type" value="Genomic_DNA"/>
</dbReference>